<accession>A0A6A5YE32</accession>
<keyword evidence="2" id="KW-1185">Reference proteome</keyword>
<evidence type="ECO:0000313" key="1">
    <source>
        <dbReference type="EMBL" id="KAF2089220.1"/>
    </source>
</evidence>
<protein>
    <submittedName>
        <fullName evidence="1">Uncharacterized protein</fullName>
    </submittedName>
</protein>
<dbReference type="EMBL" id="ML978714">
    <property type="protein sequence ID" value="KAF2089220.1"/>
    <property type="molecule type" value="Genomic_DNA"/>
</dbReference>
<organism evidence="1 2">
    <name type="scientific">Saccharata proteae CBS 121410</name>
    <dbReference type="NCBI Taxonomy" id="1314787"/>
    <lineage>
        <taxon>Eukaryota</taxon>
        <taxon>Fungi</taxon>
        <taxon>Dikarya</taxon>
        <taxon>Ascomycota</taxon>
        <taxon>Pezizomycotina</taxon>
        <taxon>Dothideomycetes</taxon>
        <taxon>Dothideomycetes incertae sedis</taxon>
        <taxon>Botryosphaeriales</taxon>
        <taxon>Saccharataceae</taxon>
        <taxon>Saccharata</taxon>
    </lineage>
</organism>
<dbReference type="Proteomes" id="UP000799776">
    <property type="component" value="Unassembled WGS sequence"/>
</dbReference>
<proteinExistence type="predicted"/>
<gene>
    <name evidence="1" type="ORF">K490DRAFT_54847</name>
</gene>
<reference evidence="1" key="1">
    <citation type="journal article" date="2020" name="Stud. Mycol.">
        <title>101 Dothideomycetes genomes: a test case for predicting lifestyles and emergence of pathogens.</title>
        <authorList>
            <person name="Haridas S."/>
            <person name="Albert R."/>
            <person name="Binder M."/>
            <person name="Bloem J."/>
            <person name="Labutti K."/>
            <person name="Salamov A."/>
            <person name="Andreopoulos B."/>
            <person name="Baker S."/>
            <person name="Barry K."/>
            <person name="Bills G."/>
            <person name="Bluhm B."/>
            <person name="Cannon C."/>
            <person name="Castanera R."/>
            <person name="Culley D."/>
            <person name="Daum C."/>
            <person name="Ezra D."/>
            <person name="Gonzalez J."/>
            <person name="Henrissat B."/>
            <person name="Kuo A."/>
            <person name="Liang C."/>
            <person name="Lipzen A."/>
            <person name="Lutzoni F."/>
            <person name="Magnuson J."/>
            <person name="Mondo S."/>
            <person name="Nolan M."/>
            <person name="Ohm R."/>
            <person name="Pangilinan J."/>
            <person name="Park H.-J."/>
            <person name="Ramirez L."/>
            <person name="Alfaro M."/>
            <person name="Sun H."/>
            <person name="Tritt A."/>
            <person name="Yoshinaga Y."/>
            <person name="Zwiers L.-H."/>
            <person name="Turgeon B."/>
            <person name="Goodwin S."/>
            <person name="Spatafora J."/>
            <person name="Crous P."/>
            <person name="Grigoriev I."/>
        </authorList>
    </citation>
    <scope>NUCLEOTIDE SEQUENCE</scope>
    <source>
        <strain evidence="1">CBS 121410</strain>
    </source>
</reference>
<name>A0A6A5YE32_9PEZI</name>
<evidence type="ECO:0000313" key="2">
    <source>
        <dbReference type="Proteomes" id="UP000799776"/>
    </source>
</evidence>
<sequence>MAIAASVHHRNIAFDIDLFRGTTTASDTTTLTSTTHASPEYDAHLTMRARTQQLTTLIPRATPSKRLHFHKWAVRDSIAVAPSPFWQPELCSLALVVESFAVFQAPLTGAKSFGAGRPVIRQVRQFNVRGWREGRGRLFAVHQLFAVHTSRSYYPLVSCVSLFLLASKQTPKLVSVSLKLCLDASVLHDLGSLIRYWNVEKTI</sequence>
<dbReference type="AlphaFoldDB" id="A0A6A5YE32"/>